<organism evidence="1 2">
    <name type="scientific">Gossypium schwendimanii</name>
    <name type="common">Cotton</name>
    <dbReference type="NCBI Taxonomy" id="34291"/>
    <lineage>
        <taxon>Eukaryota</taxon>
        <taxon>Viridiplantae</taxon>
        <taxon>Streptophyta</taxon>
        <taxon>Embryophyta</taxon>
        <taxon>Tracheophyta</taxon>
        <taxon>Spermatophyta</taxon>
        <taxon>Magnoliopsida</taxon>
        <taxon>eudicotyledons</taxon>
        <taxon>Gunneridae</taxon>
        <taxon>Pentapetalae</taxon>
        <taxon>rosids</taxon>
        <taxon>malvids</taxon>
        <taxon>Malvales</taxon>
        <taxon>Malvaceae</taxon>
        <taxon>Malvoideae</taxon>
        <taxon>Gossypium</taxon>
    </lineage>
</organism>
<comment type="caution">
    <text evidence="1">The sequence shown here is derived from an EMBL/GenBank/DDBJ whole genome shotgun (WGS) entry which is preliminary data.</text>
</comment>
<dbReference type="AlphaFoldDB" id="A0A7J9MRQ0"/>
<keyword evidence="2" id="KW-1185">Reference proteome</keyword>
<sequence length="86" mass="9926">MATEQVDVDVDVDVIALAQEPHKVRTPWEMLLPIAKVQEKKLLVKRQKKYLQLQLAKESQTKIRYAHTASNRGYVTLNAKFVSITY</sequence>
<reference evidence="1 2" key="1">
    <citation type="journal article" date="2019" name="Genome Biol. Evol.">
        <title>Insights into the evolution of the New World diploid cottons (Gossypium, subgenus Houzingenia) based on genome sequencing.</title>
        <authorList>
            <person name="Grover C.E."/>
            <person name="Arick M.A. 2nd"/>
            <person name="Thrash A."/>
            <person name="Conover J.L."/>
            <person name="Sanders W.S."/>
            <person name="Peterson D.G."/>
            <person name="Frelichowski J.E."/>
            <person name="Scheffler J.A."/>
            <person name="Scheffler B.E."/>
            <person name="Wendel J.F."/>
        </authorList>
    </citation>
    <scope>NUCLEOTIDE SEQUENCE [LARGE SCALE GENOMIC DNA]</scope>
    <source>
        <strain evidence="1">1</strain>
        <tissue evidence="1">Leaf</tissue>
    </source>
</reference>
<gene>
    <name evidence="1" type="ORF">Goshw_007245</name>
</gene>
<evidence type="ECO:0000313" key="1">
    <source>
        <dbReference type="EMBL" id="MBA0873803.1"/>
    </source>
</evidence>
<protein>
    <submittedName>
        <fullName evidence="1">Uncharacterized protein</fullName>
    </submittedName>
</protein>
<accession>A0A7J9MRQ0</accession>
<proteinExistence type="predicted"/>
<dbReference type="Proteomes" id="UP000593576">
    <property type="component" value="Unassembled WGS sequence"/>
</dbReference>
<name>A0A7J9MRQ0_GOSSC</name>
<dbReference type="EMBL" id="JABFAF010000013">
    <property type="protein sequence ID" value="MBA0873803.1"/>
    <property type="molecule type" value="Genomic_DNA"/>
</dbReference>
<evidence type="ECO:0000313" key="2">
    <source>
        <dbReference type="Proteomes" id="UP000593576"/>
    </source>
</evidence>